<dbReference type="SUPFAM" id="SSF46785">
    <property type="entry name" value="Winged helix' DNA-binding domain"/>
    <property type="match status" value="1"/>
</dbReference>
<organism evidence="3 4">
    <name type="scientific">Haloferax gibbonsii</name>
    <dbReference type="NCBI Taxonomy" id="35746"/>
    <lineage>
        <taxon>Archaea</taxon>
        <taxon>Methanobacteriati</taxon>
        <taxon>Methanobacteriota</taxon>
        <taxon>Stenosarchaea group</taxon>
        <taxon>Halobacteria</taxon>
        <taxon>Halobacteriales</taxon>
        <taxon>Haloferacaceae</taxon>
        <taxon>Haloferax</taxon>
    </lineage>
</organism>
<evidence type="ECO:0000313" key="3">
    <source>
        <dbReference type="EMBL" id="AKU08224.1"/>
    </source>
</evidence>
<gene>
    <name evidence="3" type="ORF">ABY42_10965</name>
</gene>
<dbReference type="InterPro" id="IPR011991">
    <property type="entry name" value="ArsR-like_HTH"/>
</dbReference>
<dbReference type="GeneID" id="25246481"/>
<dbReference type="Gene3D" id="1.10.10.10">
    <property type="entry name" value="Winged helix-like DNA-binding domain superfamily/Winged helix DNA-binding domain"/>
    <property type="match status" value="1"/>
</dbReference>
<feature type="domain" description="DUF7351" evidence="2">
    <location>
        <begin position="109"/>
        <end position="289"/>
    </location>
</feature>
<dbReference type="InterPro" id="IPR055775">
    <property type="entry name" value="DUF7351"/>
</dbReference>
<protein>
    <recommendedName>
        <fullName evidence="5">ArsR family transcriptional regulator</fullName>
    </recommendedName>
</protein>
<dbReference type="PATRIC" id="fig|35746.4.peg.2360"/>
<proteinExistence type="predicted"/>
<dbReference type="EMBL" id="CP011947">
    <property type="protein sequence ID" value="AKU08224.1"/>
    <property type="molecule type" value="Genomic_DNA"/>
</dbReference>
<evidence type="ECO:0000259" key="1">
    <source>
        <dbReference type="Pfam" id="PF24038"/>
    </source>
</evidence>
<dbReference type="KEGG" id="hgi:ABY42_10965"/>
<dbReference type="AlphaFoldDB" id="A0A0K1IUX8"/>
<dbReference type="Pfam" id="PF24038">
    <property type="entry name" value="DUF7347"/>
    <property type="match status" value="1"/>
</dbReference>
<dbReference type="InterPro" id="IPR036388">
    <property type="entry name" value="WH-like_DNA-bd_sf"/>
</dbReference>
<dbReference type="InterPro" id="IPR055771">
    <property type="entry name" value="DUF7347"/>
</dbReference>
<dbReference type="RefSeq" id="WP_050459494.1">
    <property type="nucleotide sequence ID" value="NZ_CP011947.1"/>
</dbReference>
<dbReference type="CDD" id="cd00090">
    <property type="entry name" value="HTH_ARSR"/>
    <property type="match status" value="1"/>
</dbReference>
<dbReference type="Proteomes" id="UP000066124">
    <property type="component" value="Chromosome"/>
</dbReference>
<dbReference type="InterPro" id="IPR036390">
    <property type="entry name" value="WH_DNA-bd_sf"/>
</dbReference>
<feature type="domain" description="DUF7347" evidence="1">
    <location>
        <begin position="17"/>
        <end position="92"/>
    </location>
</feature>
<evidence type="ECO:0000313" key="4">
    <source>
        <dbReference type="Proteomes" id="UP000066124"/>
    </source>
</evidence>
<evidence type="ECO:0008006" key="5">
    <source>
        <dbReference type="Google" id="ProtNLM"/>
    </source>
</evidence>
<accession>A0A0K1IUX8</accession>
<reference evidence="4" key="1">
    <citation type="journal article" date="2015" name="J. Biotechnol.">
        <title>Complete genome sequence of Haloferax gibbonsii strain ARA6, a potential producer of polyhydroxyalkanoates and halocins isolated from Araruama, Rio de Janeiro, Brasil.</title>
        <authorList>
            <person name="Pinto L.H."/>
            <person name="D'Alincourt Carvalho-Assef A.P."/>
            <person name="Vieira R.P."/>
            <person name="Clementino M.M."/>
            <person name="Albano R.M."/>
        </authorList>
    </citation>
    <scope>NUCLEOTIDE SEQUENCE [LARGE SCALE GENOMIC DNA]</scope>
    <source>
        <strain evidence="4">ARA6</strain>
    </source>
</reference>
<sequence length="298" mass="32390">MPGSDFTLAADPDGDAEDAFSLLADETRLAIVRALAASPREPLSFSELRDRVGVADSGRFNYHLGKLTGRFVKKSEEGYEIRLAGWAVVGAILAGAYTRGDDIGAIPVDHRCSTCDGRVEATYVDERVTVRCTDCDRTFLDAGIPPGVLEGYDDADLPEVADRYVGSLLAQARRGFCMSCQGRMEPHLSVGADDPRTDDVFEEPQAVYGCARCREKIVTGIGMAYLDHPAVVSFYYDHGVDLSQPFLWGTAWHDKPTLSVLADDPLRAAIDFEVEDETLTLTIGEGLEVHGVERSPAP</sequence>
<evidence type="ECO:0000259" key="2">
    <source>
        <dbReference type="Pfam" id="PF24042"/>
    </source>
</evidence>
<dbReference type="Pfam" id="PF24042">
    <property type="entry name" value="DUF7351"/>
    <property type="match status" value="1"/>
</dbReference>
<name>A0A0K1IUX8_HALGI</name>